<dbReference type="SUPFAM" id="SSF47384">
    <property type="entry name" value="Homodimeric domain of signal transducing histidine kinase"/>
    <property type="match status" value="1"/>
</dbReference>
<proteinExistence type="predicted"/>
<dbReference type="Pfam" id="PF00072">
    <property type="entry name" value="Response_reg"/>
    <property type="match status" value="1"/>
</dbReference>
<evidence type="ECO:0000256" key="7">
    <source>
        <dbReference type="SAM" id="Coils"/>
    </source>
</evidence>
<dbReference type="PANTHER" id="PTHR45339">
    <property type="entry name" value="HYBRID SIGNAL TRANSDUCTION HISTIDINE KINASE J"/>
    <property type="match status" value="1"/>
</dbReference>
<dbReference type="Gene3D" id="3.30.565.10">
    <property type="entry name" value="Histidine kinase-like ATPase, C-terminal domain"/>
    <property type="match status" value="1"/>
</dbReference>
<sequence>MSLRTYFVLFLSLIGLLLTVNLVAKHVYETELRQLNQLTESQKNIQLIVRQLAASSEDLTRLARAYVVTLDPAFAEDYDQILQARKGQTPLILSTVKQKYFWGESVLPTTELSSIREQLTQSATITIDLQEFDQALQLSNRLAIIEKDAIALADVNKSNALAMLYNADYYTIKERIFKHIQHLATDVDDKYSGQIQTIIDNIRFYRSISWTVNIALVVSILVLIRFLYSSIVVPLFILSDYANTYSPSQPGGRLKLRSKIHELKSLNNAINHMQERIHNDVIQAQKQIEVLEVTQRQAEAATEARGQFLANMSHEIRTPLNGIIGFCHLLQATELNDTQSNYTTMSLRSANALMTIINDILDWSKVDSGQSVIDLSTVNLGEKVDFVIGVTRLSSEEKSLNYDVIIDENVPVQLLSDAAKLRQILLNLLSNAIKFTQQGTITLHVSATLTHVHFSVTDSGIGMSEEQINRVFDPFIQADNSTTRTFGGTGLGLAISQKYAQLLDGEITIKSRLGKGSQATLTLPLKVPDASAQPEAFSDQVYSGPHIQVGLQLNDKHQYNYCLMLLKHLNIEVSNHFESCSLLIVDHHAATHSQPQSIARNLPLVFIGPLYAFEQDRKDNHWGSVTHLPWPFTKLKLLTTLQHCMTTTPDGQKQHAKNNLTLASMKLKVLVAEDVLMNQLVIERMLKNLGVESVIVGDGAQAIDALQQHAIDLIFMDLHMPVMDGYQAAQRIRQLEQFQHIPIVALSADVQQSAKERCEQIGFNGFILKPFKPIDLENALNNVVPRAKS</sequence>
<dbReference type="SMART" id="SM00448">
    <property type="entry name" value="REC"/>
    <property type="match status" value="1"/>
</dbReference>
<dbReference type="Gene3D" id="1.10.287.130">
    <property type="match status" value="1"/>
</dbReference>
<feature type="coiled-coil region" evidence="7">
    <location>
        <begin position="256"/>
        <end position="301"/>
    </location>
</feature>
<dbReference type="EC" id="2.7.13.3" evidence="2"/>
<dbReference type="PROSITE" id="PS50109">
    <property type="entry name" value="HIS_KIN"/>
    <property type="match status" value="1"/>
</dbReference>
<keyword evidence="7" id="KW-0175">Coiled coil</keyword>
<keyword evidence="5" id="KW-0902">Two-component regulatory system</keyword>
<dbReference type="RefSeq" id="WP_205156574.1">
    <property type="nucleotide sequence ID" value="NZ_JAFEUM010000001.1"/>
</dbReference>
<evidence type="ECO:0000259" key="10">
    <source>
        <dbReference type="PROSITE" id="PS50110"/>
    </source>
</evidence>
<dbReference type="EMBL" id="JAFEUM010000001">
    <property type="protein sequence ID" value="MBM7034922.1"/>
    <property type="molecule type" value="Genomic_DNA"/>
</dbReference>
<dbReference type="Pfam" id="PF00512">
    <property type="entry name" value="HisKA"/>
    <property type="match status" value="1"/>
</dbReference>
<dbReference type="PANTHER" id="PTHR45339:SF1">
    <property type="entry name" value="HYBRID SIGNAL TRANSDUCTION HISTIDINE KINASE J"/>
    <property type="match status" value="1"/>
</dbReference>
<dbReference type="SUPFAM" id="SSF52172">
    <property type="entry name" value="CheY-like"/>
    <property type="match status" value="1"/>
</dbReference>
<comment type="catalytic activity">
    <reaction evidence="1">
        <text>ATP + protein L-histidine = ADP + protein N-phospho-L-histidine.</text>
        <dbReference type="EC" id="2.7.13.3"/>
    </reaction>
</comment>
<dbReference type="Proteomes" id="UP000809621">
    <property type="component" value="Unassembled WGS sequence"/>
</dbReference>
<evidence type="ECO:0000256" key="8">
    <source>
        <dbReference type="SAM" id="Phobius"/>
    </source>
</evidence>
<dbReference type="SUPFAM" id="SSF55874">
    <property type="entry name" value="ATPase domain of HSP90 chaperone/DNA topoisomerase II/histidine kinase"/>
    <property type="match status" value="1"/>
</dbReference>
<dbReference type="InterPro" id="IPR003594">
    <property type="entry name" value="HATPase_dom"/>
</dbReference>
<keyword evidence="8" id="KW-1133">Transmembrane helix</keyword>
<reference evidence="11 12" key="1">
    <citation type="submission" date="2021-02" db="EMBL/GenBank/DDBJ databases">
        <authorList>
            <person name="Park J.-S."/>
        </authorList>
    </citation>
    <scope>NUCLEOTIDE SEQUENCE [LARGE SCALE GENOMIC DNA]</scope>
    <source>
        <strain evidence="11 12">188UL20-2</strain>
    </source>
</reference>
<keyword evidence="3 6" id="KW-0597">Phosphoprotein</keyword>
<protein>
    <recommendedName>
        <fullName evidence="2">histidine kinase</fullName>
        <ecNumber evidence="2">2.7.13.3</ecNumber>
    </recommendedName>
</protein>
<dbReference type="InterPro" id="IPR011006">
    <property type="entry name" value="CheY-like_superfamily"/>
</dbReference>
<keyword evidence="8" id="KW-0472">Membrane</keyword>
<gene>
    <name evidence="11" type="ORF">JQC93_00775</name>
</gene>
<dbReference type="InterPro" id="IPR036890">
    <property type="entry name" value="HATPase_C_sf"/>
</dbReference>
<name>A0ABS2HFR5_9VIBR</name>
<dbReference type="SMART" id="SM00388">
    <property type="entry name" value="HisKA"/>
    <property type="match status" value="1"/>
</dbReference>
<accession>A0ABS2HFR5</accession>
<evidence type="ECO:0000259" key="9">
    <source>
        <dbReference type="PROSITE" id="PS50109"/>
    </source>
</evidence>
<dbReference type="InterPro" id="IPR036097">
    <property type="entry name" value="HisK_dim/P_sf"/>
</dbReference>
<evidence type="ECO:0000256" key="1">
    <source>
        <dbReference type="ARBA" id="ARBA00000085"/>
    </source>
</evidence>
<feature type="transmembrane region" description="Helical" evidence="8">
    <location>
        <begin position="6"/>
        <end position="24"/>
    </location>
</feature>
<dbReference type="InterPro" id="IPR003661">
    <property type="entry name" value="HisK_dim/P_dom"/>
</dbReference>
<evidence type="ECO:0000256" key="6">
    <source>
        <dbReference type="PROSITE-ProRule" id="PRU00169"/>
    </source>
</evidence>
<evidence type="ECO:0000256" key="5">
    <source>
        <dbReference type="ARBA" id="ARBA00023012"/>
    </source>
</evidence>
<dbReference type="CDD" id="cd17546">
    <property type="entry name" value="REC_hyHK_CKI1_RcsC-like"/>
    <property type="match status" value="1"/>
</dbReference>
<keyword evidence="4" id="KW-0378">Hydrolase</keyword>
<evidence type="ECO:0000313" key="11">
    <source>
        <dbReference type="EMBL" id="MBM7034922.1"/>
    </source>
</evidence>
<keyword evidence="8" id="KW-0812">Transmembrane</keyword>
<evidence type="ECO:0000256" key="4">
    <source>
        <dbReference type="ARBA" id="ARBA00022801"/>
    </source>
</evidence>
<evidence type="ECO:0000256" key="2">
    <source>
        <dbReference type="ARBA" id="ARBA00012438"/>
    </source>
</evidence>
<keyword evidence="12" id="KW-1185">Reference proteome</keyword>
<feature type="domain" description="Histidine kinase" evidence="9">
    <location>
        <begin position="311"/>
        <end position="527"/>
    </location>
</feature>
<feature type="transmembrane region" description="Helical" evidence="8">
    <location>
        <begin position="212"/>
        <end position="238"/>
    </location>
</feature>
<dbReference type="InterPro" id="IPR001789">
    <property type="entry name" value="Sig_transdc_resp-reg_receiver"/>
</dbReference>
<evidence type="ECO:0000313" key="12">
    <source>
        <dbReference type="Proteomes" id="UP000809621"/>
    </source>
</evidence>
<dbReference type="Gene3D" id="3.40.50.2300">
    <property type="match status" value="1"/>
</dbReference>
<dbReference type="CDD" id="cd16922">
    <property type="entry name" value="HATPase_EvgS-ArcB-TorS-like"/>
    <property type="match status" value="1"/>
</dbReference>
<organism evidence="11 12">
    <name type="scientific">Vibrio ulleungensis</name>
    <dbReference type="NCBI Taxonomy" id="2807619"/>
    <lineage>
        <taxon>Bacteria</taxon>
        <taxon>Pseudomonadati</taxon>
        <taxon>Pseudomonadota</taxon>
        <taxon>Gammaproteobacteria</taxon>
        <taxon>Vibrionales</taxon>
        <taxon>Vibrionaceae</taxon>
        <taxon>Vibrio</taxon>
    </lineage>
</organism>
<dbReference type="PRINTS" id="PR00344">
    <property type="entry name" value="BCTRLSENSOR"/>
</dbReference>
<feature type="domain" description="Response regulatory" evidence="10">
    <location>
        <begin position="668"/>
        <end position="784"/>
    </location>
</feature>
<feature type="modified residue" description="4-aspartylphosphate" evidence="6">
    <location>
        <position position="717"/>
    </location>
</feature>
<dbReference type="SMART" id="SM00387">
    <property type="entry name" value="HATPase_c"/>
    <property type="match status" value="1"/>
</dbReference>
<comment type="caution">
    <text evidence="11">The sequence shown here is derived from an EMBL/GenBank/DDBJ whole genome shotgun (WGS) entry which is preliminary data.</text>
</comment>
<dbReference type="InterPro" id="IPR004358">
    <property type="entry name" value="Sig_transdc_His_kin-like_C"/>
</dbReference>
<dbReference type="InterPro" id="IPR005467">
    <property type="entry name" value="His_kinase_dom"/>
</dbReference>
<dbReference type="CDD" id="cd00082">
    <property type="entry name" value="HisKA"/>
    <property type="match status" value="1"/>
</dbReference>
<dbReference type="PROSITE" id="PS50110">
    <property type="entry name" value="RESPONSE_REGULATORY"/>
    <property type="match status" value="1"/>
</dbReference>
<dbReference type="Pfam" id="PF02518">
    <property type="entry name" value="HATPase_c"/>
    <property type="match status" value="1"/>
</dbReference>
<evidence type="ECO:0000256" key="3">
    <source>
        <dbReference type="ARBA" id="ARBA00022553"/>
    </source>
</evidence>